<evidence type="ECO:0000313" key="2">
    <source>
        <dbReference type="EMBL" id="KAJ1169926.1"/>
    </source>
</evidence>
<reference evidence="2" key="1">
    <citation type="journal article" date="2022" name="bioRxiv">
        <title>Sequencing and chromosome-scale assembly of the giantPleurodeles waltlgenome.</title>
        <authorList>
            <person name="Brown T."/>
            <person name="Elewa A."/>
            <person name="Iarovenko S."/>
            <person name="Subramanian E."/>
            <person name="Araus A.J."/>
            <person name="Petzold A."/>
            <person name="Susuki M."/>
            <person name="Suzuki K.-i.T."/>
            <person name="Hayashi T."/>
            <person name="Toyoda A."/>
            <person name="Oliveira C."/>
            <person name="Osipova E."/>
            <person name="Leigh N.D."/>
            <person name="Simon A."/>
            <person name="Yun M.H."/>
        </authorList>
    </citation>
    <scope>NUCLEOTIDE SEQUENCE</scope>
    <source>
        <strain evidence="2">20211129_DDA</strain>
        <tissue evidence="2">Liver</tissue>
    </source>
</reference>
<dbReference type="Proteomes" id="UP001066276">
    <property type="component" value="Chromosome 4_1"/>
</dbReference>
<protein>
    <submittedName>
        <fullName evidence="2">Uncharacterized protein</fullName>
    </submittedName>
</protein>
<gene>
    <name evidence="2" type="ORF">NDU88_001812</name>
</gene>
<dbReference type="EMBL" id="JANPWB010000007">
    <property type="protein sequence ID" value="KAJ1169926.1"/>
    <property type="molecule type" value="Genomic_DNA"/>
</dbReference>
<evidence type="ECO:0000256" key="1">
    <source>
        <dbReference type="SAM" id="MobiDB-lite"/>
    </source>
</evidence>
<sequence>MCPPTIGSTRKLLPSFEEGEVFGGRLRHWYRAVLELRRVRRGAARIPLRGNPGRVSPSKIPGRNTQEPGSAVTRTKQTTAGKEAVEAVEPTGGPVRQSGGDCSPPLFFPLICLR</sequence>
<organism evidence="2 3">
    <name type="scientific">Pleurodeles waltl</name>
    <name type="common">Iberian ribbed newt</name>
    <dbReference type="NCBI Taxonomy" id="8319"/>
    <lineage>
        <taxon>Eukaryota</taxon>
        <taxon>Metazoa</taxon>
        <taxon>Chordata</taxon>
        <taxon>Craniata</taxon>
        <taxon>Vertebrata</taxon>
        <taxon>Euteleostomi</taxon>
        <taxon>Amphibia</taxon>
        <taxon>Batrachia</taxon>
        <taxon>Caudata</taxon>
        <taxon>Salamandroidea</taxon>
        <taxon>Salamandridae</taxon>
        <taxon>Pleurodelinae</taxon>
        <taxon>Pleurodeles</taxon>
    </lineage>
</organism>
<proteinExistence type="predicted"/>
<comment type="caution">
    <text evidence="2">The sequence shown here is derived from an EMBL/GenBank/DDBJ whole genome shotgun (WGS) entry which is preliminary data.</text>
</comment>
<dbReference type="AlphaFoldDB" id="A0AAV7T104"/>
<feature type="compositionally biased region" description="Polar residues" evidence="1">
    <location>
        <begin position="63"/>
        <end position="80"/>
    </location>
</feature>
<keyword evidence="3" id="KW-1185">Reference proteome</keyword>
<evidence type="ECO:0000313" key="3">
    <source>
        <dbReference type="Proteomes" id="UP001066276"/>
    </source>
</evidence>
<accession>A0AAV7T104</accession>
<feature type="region of interest" description="Disordered" evidence="1">
    <location>
        <begin position="47"/>
        <end position="100"/>
    </location>
</feature>
<name>A0AAV7T104_PLEWA</name>